<dbReference type="Proteomes" id="UP000001312">
    <property type="component" value="Unassembled WGS sequence"/>
</dbReference>
<organism evidence="1 2">
    <name type="scientific">Sclerotinia sclerotiorum (strain ATCC 18683 / 1980 / Ss-1)</name>
    <name type="common">White mold</name>
    <name type="synonym">Whetzelinia sclerotiorum</name>
    <dbReference type="NCBI Taxonomy" id="665079"/>
    <lineage>
        <taxon>Eukaryota</taxon>
        <taxon>Fungi</taxon>
        <taxon>Dikarya</taxon>
        <taxon>Ascomycota</taxon>
        <taxon>Pezizomycotina</taxon>
        <taxon>Leotiomycetes</taxon>
        <taxon>Helotiales</taxon>
        <taxon>Sclerotiniaceae</taxon>
        <taxon>Sclerotinia</taxon>
    </lineage>
</organism>
<accession>A7EM27</accession>
<name>A7EM27_SCLS1</name>
<evidence type="ECO:0000313" key="1">
    <source>
        <dbReference type="EMBL" id="EDO03893.1"/>
    </source>
</evidence>
<dbReference type="InParanoid" id="A7EM27"/>
<dbReference type="RefSeq" id="XP_001592135.1">
    <property type="nucleotide sequence ID" value="XM_001592085.1"/>
</dbReference>
<evidence type="ECO:0000313" key="2">
    <source>
        <dbReference type="Proteomes" id="UP000001312"/>
    </source>
</evidence>
<dbReference type="EMBL" id="CH476628">
    <property type="protein sequence ID" value="EDO03893.1"/>
    <property type="molecule type" value="Genomic_DNA"/>
</dbReference>
<proteinExistence type="predicted"/>
<protein>
    <submittedName>
        <fullName evidence="1">Uncharacterized protein</fullName>
    </submittedName>
</protein>
<dbReference type="GeneID" id="5488454"/>
<dbReference type="AlphaFoldDB" id="A7EM27"/>
<sequence>MYPVRILYFCYKIGTRGALAEPHDKTEAHCSTSIMELRSPLPYPLIGSANMPQNPVVANWFLIYGSNLHVWLGSRG</sequence>
<dbReference type="KEGG" id="ssl:SS1G_06374"/>
<gene>
    <name evidence="1" type="ORF">SS1G_06374</name>
</gene>
<reference evidence="2" key="1">
    <citation type="journal article" date="2011" name="PLoS Genet.">
        <title>Genomic analysis of the necrotrophic fungal pathogens Sclerotinia sclerotiorum and Botrytis cinerea.</title>
        <authorList>
            <person name="Amselem J."/>
            <person name="Cuomo C.A."/>
            <person name="van Kan J.A."/>
            <person name="Viaud M."/>
            <person name="Benito E.P."/>
            <person name="Couloux A."/>
            <person name="Coutinho P.M."/>
            <person name="de Vries R.P."/>
            <person name="Dyer P.S."/>
            <person name="Fillinger S."/>
            <person name="Fournier E."/>
            <person name="Gout L."/>
            <person name="Hahn M."/>
            <person name="Kohn L."/>
            <person name="Lapalu N."/>
            <person name="Plummer K.M."/>
            <person name="Pradier J.M."/>
            <person name="Quevillon E."/>
            <person name="Sharon A."/>
            <person name="Simon A."/>
            <person name="ten Have A."/>
            <person name="Tudzynski B."/>
            <person name="Tudzynski P."/>
            <person name="Wincker P."/>
            <person name="Andrew M."/>
            <person name="Anthouard V."/>
            <person name="Beever R.E."/>
            <person name="Beffa R."/>
            <person name="Benoit I."/>
            <person name="Bouzid O."/>
            <person name="Brault B."/>
            <person name="Chen Z."/>
            <person name="Choquer M."/>
            <person name="Collemare J."/>
            <person name="Cotton P."/>
            <person name="Danchin E.G."/>
            <person name="Da Silva C."/>
            <person name="Gautier A."/>
            <person name="Giraud C."/>
            <person name="Giraud T."/>
            <person name="Gonzalez C."/>
            <person name="Grossetete S."/>
            <person name="Guldener U."/>
            <person name="Henrissat B."/>
            <person name="Howlett B.J."/>
            <person name="Kodira C."/>
            <person name="Kretschmer M."/>
            <person name="Lappartient A."/>
            <person name="Leroch M."/>
            <person name="Levis C."/>
            <person name="Mauceli E."/>
            <person name="Neuveglise C."/>
            <person name="Oeser B."/>
            <person name="Pearson M."/>
            <person name="Poulain J."/>
            <person name="Poussereau N."/>
            <person name="Quesneville H."/>
            <person name="Rascle C."/>
            <person name="Schumacher J."/>
            <person name="Segurens B."/>
            <person name="Sexton A."/>
            <person name="Silva E."/>
            <person name="Sirven C."/>
            <person name="Soanes D.M."/>
            <person name="Talbot N.J."/>
            <person name="Templeton M."/>
            <person name="Yandava C."/>
            <person name="Yarden O."/>
            <person name="Zeng Q."/>
            <person name="Rollins J.A."/>
            <person name="Lebrun M.H."/>
            <person name="Dickman M."/>
        </authorList>
    </citation>
    <scope>NUCLEOTIDE SEQUENCE [LARGE SCALE GENOMIC DNA]</scope>
    <source>
        <strain evidence="2">ATCC 18683 / 1980 / Ss-1</strain>
    </source>
</reference>
<keyword evidence="2" id="KW-1185">Reference proteome</keyword>